<dbReference type="EMBL" id="SNYM01000026">
    <property type="protein sequence ID" value="TDQ44162.1"/>
    <property type="molecule type" value="Genomic_DNA"/>
</dbReference>
<keyword evidence="2" id="KW-1185">Reference proteome</keyword>
<name>A0A4R6UDK7_9GAMM</name>
<dbReference type="Gene3D" id="2.60.120.620">
    <property type="entry name" value="q2cbj1_9rhob like domain"/>
    <property type="match status" value="1"/>
</dbReference>
<sequence>MDDVSSSVLSLFPTTVLRFDVAKHAMLRDELIACVLELQQRSLGVQKTNIGGWHSATDLHLLDNPTILQLTQAFRLAMSQWADQFFVLSRMPDPKGWQLEMWANINRFGHRNRAHDHFRSGIVASGFYYLQCGGENVGGETVFINQQSRPLFIESETPLKCSRLSITPVDGQGYVFPSWQGHEVQPYRGELPRITMAFNAGHPDLPLTRYGDKVRREKWRKAWRKLFTD</sequence>
<gene>
    <name evidence="1" type="ORF">EV696_12644</name>
</gene>
<organism evidence="1 2">
    <name type="scientific">Permianibacter aggregans</name>
    <dbReference type="NCBI Taxonomy" id="1510150"/>
    <lineage>
        <taxon>Bacteria</taxon>
        <taxon>Pseudomonadati</taxon>
        <taxon>Pseudomonadota</taxon>
        <taxon>Gammaproteobacteria</taxon>
        <taxon>Pseudomonadales</taxon>
        <taxon>Pseudomonadaceae</taxon>
        <taxon>Permianibacter</taxon>
    </lineage>
</organism>
<dbReference type="RefSeq" id="WP_133593438.1">
    <property type="nucleotide sequence ID" value="NZ_CP037953.1"/>
</dbReference>
<dbReference type="OrthoDB" id="549777at2"/>
<comment type="caution">
    <text evidence="1">The sequence shown here is derived from an EMBL/GenBank/DDBJ whole genome shotgun (WGS) entry which is preliminary data.</text>
</comment>
<accession>A0A4R6UDK7</accession>
<dbReference type="Proteomes" id="UP000295375">
    <property type="component" value="Unassembled WGS sequence"/>
</dbReference>
<reference evidence="1 2" key="1">
    <citation type="submission" date="2019-03" db="EMBL/GenBank/DDBJ databases">
        <title>Genomic Encyclopedia of Type Strains, Phase IV (KMG-IV): sequencing the most valuable type-strain genomes for metagenomic binning, comparative biology and taxonomic classification.</title>
        <authorList>
            <person name="Goeker M."/>
        </authorList>
    </citation>
    <scope>NUCLEOTIDE SEQUENCE [LARGE SCALE GENOMIC DNA]</scope>
    <source>
        <strain evidence="1 2">DSM 103792</strain>
    </source>
</reference>
<dbReference type="InterPro" id="IPR012668">
    <property type="entry name" value="CHP02466"/>
</dbReference>
<evidence type="ECO:0000313" key="1">
    <source>
        <dbReference type="EMBL" id="TDQ44162.1"/>
    </source>
</evidence>
<evidence type="ECO:0000313" key="2">
    <source>
        <dbReference type="Proteomes" id="UP000295375"/>
    </source>
</evidence>
<protein>
    <submittedName>
        <fullName evidence="1">Uncharacterized protein (TIGR02466 family)</fullName>
    </submittedName>
</protein>
<proteinExistence type="predicted"/>
<dbReference type="AlphaFoldDB" id="A0A4R6UDK7"/>
<dbReference type="Pfam" id="PF13759">
    <property type="entry name" value="2OG-FeII_Oxy_5"/>
    <property type="match status" value="1"/>
</dbReference>